<dbReference type="HOGENOM" id="CLU_2672822_0_0_1"/>
<name>L8WLZ0_THACA</name>
<dbReference type="Proteomes" id="UP000011668">
    <property type="component" value="Unassembled WGS sequence"/>
</dbReference>
<protein>
    <submittedName>
        <fullName evidence="1">Uncharacterized protein</fullName>
    </submittedName>
</protein>
<evidence type="ECO:0000313" key="1">
    <source>
        <dbReference type="EMBL" id="ELU37354.1"/>
    </source>
</evidence>
<accession>L8WLZ0</accession>
<keyword evidence="2" id="KW-1185">Reference proteome</keyword>
<gene>
    <name evidence="1" type="ORF">AG1IA_08617</name>
</gene>
<dbReference type="AlphaFoldDB" id="L8WLZ0"/>
<proteinExistence type="predicted"/>
<sequence>MLSSSLHYLFTLNICRPSTGTSTSSHKTKPRGSSIATNSIYRWLESTIIKIVNTVSNKITKTELWQGNSLFIDEW</sequence>
<dbReference type="EMBL" id="AFRT01002695">
    <property type="protein sequence ID" value="ELU37354.1"/>
    <property type="molecule type" value="Genomic_DNA"/>
</dbReference>
<evidence type="ECO:0000313" key="2">
    <source>
        <dbReference type="Proteomes" id="UP000011668"/>
    </source>
</evidence>
<organism evidence="1 2">
    <name type="scientific">Thanatephorus cucumeris (strain AG1-IA)</name>
    <name type="common">Rice sheath blight fungus</name>
    <name type="synonym">Rhizoctonia solani</name>
    <dbReference type="NCBI Taxonomy" id="983506"/>
    <lineage>
        <taxon>Eukaryota</taxon>
        <taxon>Fungi</taxon>
        <taxon>Dikarya</taxon>
        <taxon>Basidiomycota</taxon>
        <taxon>Agaricomycotina</taxon>
        <taxon>Agaricomycetes</taxon>
        <taxon>Cantharellales</taxon>
        <taxon>Ceratobasidiaceae</taxon>
        <taxon>Rhizoctonia</taxon>
        <taxon>Rhizoctonia solani AG-1</taxon>
    </lineage>
</organism>
<comment type="caution">
    <text evidence="1">The sequence shown here is derived from an EMBL/GenBank/DDBJ whole genome shotgun (WGS) entry which is preliminary data.</text>
</comment>
<reference evidence="1 2" key="1">
    <citation type="journal article" date="2013" name="Nat. Commun.">
        <title>The evolution and pathogenic mechanisms of the rice sheath blight pathogen.</title>
        <authorList>
            <person name="Zheng A."/>
            <person name="Lin R."/>
            <person name="Xu L."/>
            <person name="Qin P."/>
            <person name="Tang C."/>
            <person name="Ai P."/>
            <person name="Zhang D."/>
            <person name="Liu Y."/>
            <person name="Sun Z."/>
            <person name="Feng H."/>
            <person name="Wang Y."/>
            <person name="Chen Y."/>
            <person name="Liang X."/>
            <person name="Fu R."/>
            <person name="Li Q."/>
            <person name="Zhang J."/>
            <person name="Yu X."/>
            <person name="Xie Z."/>
            <person name="Ding L."/>
            <person name="Guan P."/>
            <person name="Tang J."/>
            <person name="Liang Y."/>
            <person name="Wang S."/>
            <person name="Deng Q."/>
            <person name="Li S."/>
            <person name="Zhu J."/>
            <person name="Wang L."/>
            <person name="Liu H."/>
            <person name="Li P."/>
        </authorList>
    </citation>
    <scope>NUCLEOTIDE SEQUENCE [LARGE SCALE GENOMIC DNA]</scope>
    <source>
        <strain evidence="2">AG-1 IA</strain>
    </source>
</reference>